<dbReference type="KEGG" id="pmad:BAY61_11380"/>
<dbReference type="OrthoDB" id="5198651at2"/>
<sequence>MTVREDDRAEFLAYVRENHPDAGGDPHEFAEGLARFRSRSSREDDRFDAPVTFTERPSVLARFTRRKSRRGPRVH</sequence>
<organism evidence="1 2">
    <name type="scientific">Prauserella marina</name>
    <dbReference type="NCBI Taxonomy" id="530584"/>
    <lineage>
        <taxon>Bacteria</taxon>
        <taxon>Bacillati</taxon>
        <taxon>Actinomycetota</taxon>
        <taxon>Actinomycetes</taxon>
        <taxon>Pseudonocardiales</taxon>
        <taxon>Pseudonocardiaceae</taxon>
        <taxon>Prauserella</taxon>
    </lineage>
</organism>
<dbReference type="Proteomes" id="UP000199494">
    <property type="component" value="Unassembled WGS sequence"/>
</dbReference>
<evidence type="ECO:0000313" key="2">
    <source>
        <dbReference type="Proteomes" id="UP000199494"/>
    </source>
</evidence>
<dbReference type="RefSeq" id="WP_091796922.1">
    <property type="nucleotide sequence ID" value="NZ_CP016353.1"/>
</dbReference>
<dbReference type="AlphaFoldDB" id="A0A222VNS2"/>
<gene>
    <name evidence="1" type="ORF">SAMN05421630_101646</name>
</gene>
<name>A0A222VNS2_9PSEU</name>
<evidence type="ECO:0000313" key="1">
    <source>
        <dbReference type="EMBL" id="SDC16128.1"/>
    </source>
</evidence>
<protein>
    <submittedName>
        <fullName evidence="1">Uncharacterized protein</fullName>
    </submittedName>
</protein>
<keyword evidence="2" id="KW-1185">Reference proteome</keyword>
<proteinExistence type="predicted"/>
<accession>A0A222VNS2</accession>
<reference evidence="1 2" key="1">
    <citation type="submission" date="2016-10" db="EMBL/GenBank/DDBJ databases">
        <authorList>
            <person name="de Groot N.N."/>
        </authorList>
    </citation>
    <scope>NUCLEOTIDE SEQUENCE [LARGE SCALE GENOMIC DNA]</scope>
    <source>
        <strain evidence="1 2">CGMCC 4.5506</strain>
    </source>
</reference>
<dbReference type="STRING" id="530584.SAMN05421630_101646"/>
<dbReference type="EMBL" id="FMZE01000001">
    <property type="protein sequence ID" value="SDC16128.1"/>
    <property type="molecule type" value="Genomic_DNA"/>
</dbReference>